<feature type="chain" id="PRO_5032956456" description="Hexosyltransferase" evidence="12">
    <location>
        <begin position="23"/>
        <end position="312"/>
    </location>
</feature>
<comment type="similarity">
    <text evidence="2 11">Belongs to the glycosyltransferase 31 family.</text>
</comment>
<keyword evidence="6" id="KW-0735">Signal-anchor</keyword>
<evidence type="ECO:0000256" key="8">
    <source>
        <dbReference type="ARBA" id="ARBA00023034"/>
    </source>
</evidence>
<dbReference type="AlphaFoldDB" id="A0A813YI97"/>
<dbReference type="PANTHER" id="PTHR11214:SF314">
    <property type="entry name" value="HEXOSYLTRANSFERASE"/>
    <property type="match status" value="1"/>
</dbReference>
<keyword evidence="5" id="KW-0812">Transmembrane</keyword>
<proteinExistence type="inferred from homology"/>
<dbReference type="GO" id="GO:0006493">
    <property type="term" value="P:protein O-linked glycosylation"/>
    <property type="evidence" value="ECO:0007669"/>
    <property type="project" value="TreeGrafter"/>
</dbReference>
<evidence type="ECO:0000256" key="12">
    <source>
        <dbReference type="SAM" id="SignalP"/>
    </source>
</evidence>
<evidence type="ECO:0000256" key="5">
    <source>
        <dbReference type="ARBA" id="ARBA00022692"/>
    </source>
</evidence>
<sequence>MKLKKSFLLLCFLSCTLLLTNYLDLFDSCDKNQLINSSNRIINPHVYNYTLNSLVCGENKGKNLLLISLVCISPQNFDQRQLIRETWANISLFKSIRVVFLVGLPSNKTINDLLVLEKEKYNDIVQENFIDTYYNLTLKTIMGLKWVSEFCPMAKFTLKIDDDVVVNTPELIKYLQTLSYTENYYMGSLQKNARVRRNKESKWKMTYDEYQPKCYVPYHQGPAYILSTDMTGILFNLSQYNPLFKLEDVFMGMLISQTEANVFQIKEKYFLDSEYSLYYAKKLNRKNNFKLFAFTQHQDFRDIWNIFYNLSL</sequence>
<keyword evidence="7" id="KW-1133">Transmembrane helix</keyword>
<keyword evidence="12" id="KW-0732">Signal</keyword>
<dbReference type="InterPro" id="IPR002659">
    <property type="entry name" value="Glyco_trans_31"/>
</dbReference>
<protein>
    <recommendedName>
        <fullName evidence="11">Hexosyltransferase</fullName>
        <ecNumber evidence="11">2.4.1.-</ecNumber>
    </recommendedName>
</protein>
<evidence type="ECO:0000256" key="10">
    <source>
        <dbReference type="ARBA" id="ARBA00023180"/>
    </source>
</evidence>
<keyword evidence="8 11" id="KW-0333">Golgi apparatus</keyword>
<evidence type="ECO:0000256" key="3">
    <source>
        <dbReference type="ARBA" id="ARBA00022676"/>
    </source>
</evidence>
<dbReference type="FunFam" id="3.90.550.50:FF:000001">
    <property type="entry name" value="Hexosyltransferase"/>
    <property type="match status" value="1"/>
</dbReference>
<dbReference type="GO" id="GO:0016758">
    <property type="term" value="F:hexosyltransferase activity"/>
    <property type="evidence" value="ECO:0007669"/>
    <property type="project" value="InterPro"/>
</dbReference>
<comment type="caution">
    <text evidence="13">The sequence shown here is derived from an EMBL/GenBank/DDBJ whole genome shotgun (WGS) entry which is preliminary data.</text>
</comment>
<evidence type="ECO:0000256" key="1">
    <source>
        <dbReference type="ARBA" id="ARBA00004323"/>
    </source>
</evidence>
<dbReference type="PANTHER" id="PTHR11214">
    <property type="entry name" value="BETA-1,3-N-ACETYLGLUCOSAMINYLTRANSFERASE"/>
    <property type="match status" value="1"/>
</dbReference>
<gene>
    <name evidence="13" type="ORF">OXX778_LOCUS10586</name>
</gene>
<evidence type="ECO:0000256" key="4">
    <source>
        <dbReference type="ARBA" id="ARBA00022679"/>
    </source>
</evidence>
<keyword evidence="9" id="KW-0472">Membrane</keyword>
<dbReference type="Pfam" id="PF01762">
    <property type="entry name" value="Galactosyl_T"/>
    <property type="match status" value="1"/>
</dbReference>
<feature type="signal peptide" evidence="12">
    <location>
        <begin position="1"/>
        <end position="22"/>
    </location>
</feature>
<evidence type="ECO:0000256" key="7">
    <source>
        <dbReference type="ARBA" id="ARBA00022989"/>
    </source>
</evidence>
<evidence type="ECO:0000313" key="13">
    <source>
        <dbReference type="EMBL" id="CAF0884433.1"/>
    </source>
</evidence>
<evidence type="ECO:0000256" key="11">
    <source>
        <dbReference type="RuleBase" id="RU363063"/>
    </source>
</evidence>
<name>A0A813YI97_9BILA</name>
<keyword evidence="10" id="KW-0325">Glycoprotein</keyword>
<dbReference type="EMBL" id="CAJNOC010001694">
    <property type="protein sequence ID" value="CAF0884433.1"/>
    <property type="molecule type" value="Genomic_DNA"/>
</dbReference>
<dbReference type="OrthoDB" id="115198at2759"/>
<dbReference type="EC" id="2.4.1.-" evidence="11"/>
<reference evidence="13" key="1">
    <citation type="submission" date="2021-02" db="EMBL/GenBank/DDBJ databases">
        <authorList>
            <person name="Nowell W R."/>
        </authorList>
    </citation>
    <scope>NUCLEOTIDE SEQUENCE</scope>
    <source>
        <strain evidence="13">Ploen Becks lab</strain>
    </source>
</reference>
<keyword evidence="14" id="KW-1185">Reference proteome</keyword>
<comment type="subcellular location">
    <subcellularLocation>
        <location evidence="1 11">Golgi apparatus membrane</location>
        <topology evidence="1 11">Single-pass type II membrane protein</topology>
    </subcellularLocation>
</comment>
<evidence type="ECO:0000256" key="2">
    <source>
        <dbReference type="ARBA" id="ARBA00008661"/>
    </source>
</evidence>
<accession>A0A813YI97</accession>
<dbReference type="GO" id="GO:0000139">
    <property type="term" value="C:Golgi membrane"/>
    <property type="evidence" value="ECO:0007669"/>
    <property type="project" value="UniProtKB-SubCell"/>
</dbReference>
<keyword evidence="3 11" id="KW-0328">Glycosyltransferase</keyword>
<dbReference type="Gene3D" id="3.90.550.50">
    <property type="match status" value="1"/>
</dbReference>
<dbReference type="Proteomes" id="UP000663879">
    <property type="component" value="Unassembled WGS sequence"/>
</dbReference>
<keyword evidence="4" id="KW-0808">Transferase</keyword>
<evidence type="ECO:0000313" key="14">
    <source>
        <dbReference type="Proteomes" id="UP000663879"/>
    </source>
</evidence>
<evidence type="ECO:0000256" key="9">
    <source>
        <dbReference type="ARBA" id="ARBA00023136"/>
    </source>
</evidence>
<evidence type="ECO:0000256" key="6">
    <source>
        <dbReference type="ARBA" id="ARBA00022968"/>
    </source>
</evidence>
<organism evidence="13 14">
    <name type="scientific">Brachionus calyciflorus</name>
    <dbReference type="NCBI Taxonomy" id="104777"/>
    <lineage>
        <taxon>Eukaryota</taxon>
        <taxon>Metazoa</taxon>
        <taxon>Spiralia</taxon>
        <taxon>Gnathifera</taxon>
        <taxon>Rotifera</taxon>
        <taxon>Eurotatoria</taxon>
        <taxon>Monogononta</taxon>
        <taxon>Pseudotrocha</taxon>
        <taxon>Ploima</taxon>
        <taxon>Brachionidae</taxon>
        <taxon>Brachionus</taxon>
    </lineage>
</organism>